<organism evidence="1">
    <name type="scientific">Anguilla anguilla</name>
    <name type="common">European freshwater eel</name>
    <name type="synonym">Muraena anguilla</name>
    <dbReference type="NCBI Taxonomy" id="7936"/>
    <lineage>
        <taxon>Eukaryota</taxon>
        <taxon>Metazoa</taxon>
        <taxon>Chordata</taxon>
        <taxon>Craniata</taxon>
        <taxon>Vertebrata</taxon>
        <taxon>Euteleostomi</taxon>
        <taxon>Actinopterygii</taxon>
        <taxon>Neopterygii</taxon>
        <taxon>Teleostei</taxon>
        <taxon>Anguilliformes</taxon>
        <taxon>Anguillidae</taxon>
        <taxon>Anguilla</taxon>
    </lineage>
</organism>
<accession>A0A0E9SUV2</accession>
<evidence type="ECO:0000313" key="1">
    <source>
        <dbReference type="EMBL" id="JAH45154.1"/>
    </source>
</evidence>
<reference evidence="1" key="1">
    <citation type="submission" date="2014-11" db="EMBL/GenBank/DDBJ databases">
        <authorList>
            <person name="Amaro Gonzalez C."/>
        </authorList>
    </citation>
    <scope>NUCLEOTIDE SEQUENCE</scope>
</reference>
<proteinExistence type="predicted"/>
<name>A0A0E9SUV2_ANGAN</name>
<reference evidence="1" key="2">
    <citation type="journal article" date="2015" name="Fish Shellfish Immunol.">
        <title>Early steps in the European eel (Anguilla anguilla)-Vibrio vulnificus interaction in the gills: Role of the RtxA13 toxin.</title>
        <authorList>
            <person name="Callol A."/>
            <person name="Pajuelo D."/>
            <person name="Ebbesson L."/>
            <person name="Teles M."/>
            <person name="MacKenzie S."/>
            <person name="Amaro C."/>
        </authorList>
    </citation>
    <scope>NUCLEOTIDE SEQUENCE</scope>
</reference>
<dbReference type="AlphaFoldDB" id="A0A0E9SUV2"/>
<dbReference type="EMBL" id="GBXM01063423">
    <property type="protein sequence ID" value="JAH45154.1"/>
    <property type="molecule type" value="Transcribed_RNA"/>
</dbReference>
<sequence length="56" mass="6317">MLKKSIFFRCFRIGRLLPDWGTGCTASPSFVGVFASFAPIQNSKDNCNEDDDNSRR</sequence>
<protein>
    <submittedName>
        <fullName evidence="1">Uncharacterized protein</fullName>
    </submittedName>
</protein>